<evidence type="ECO:0000256" key="1">
    <source>
        <dbReference type="SAM" id="MobiDB-lite"/>
    </source>
</evidence>
<accession>A0A3N4I030</accession>
<evidence type="ECO:0000313" key="3">
    <source>
        <dbReference type="Proteomes" id="UP000275078"/>
    </source>
</evidence>
<dbReference type="AlphaFoldDB" id="A0A3N4I030"/>
<keyword evidence="3" id="KW-1185">Reference proteome</keyword>
<feature type="compositionally biased region" description="Polar residues" evidence="1">
    <location>
        <begin position="120"/>
        <end position="134"/>
    </location>
</feature>
<dbReference type="Proteomes" id="UP000275078">
    <property type="component" value="Unassembled WGS sequence"/>
</dbReference>
<gene>
    <name evidence="2" type="ORF">BJ508DRAFT_169300</name>
</gene>
<evidence type="ECO:0000313" key="2">
    <source>
        <dbReference type="EMBL" id="RPA77561.1"/>
    </source>
</evidence>
<sequence>MEIWNRKECQTVSVSTADFTMTMSSISNLELATHRPPSCSSKRFRSLPQPRRQDPPQHQEPSEYEVNIRCDRPDISSPMGGSSGENAWRTRQGYYVPEFNRGRDISTSGGQRDTHALVRSRTSSQRRNSHSGNELGNDAGSSCIWAVWQVLATVQRLRLSA</sequence>
<dbReference type="EMBL" id="ML119724">
    <property type="protein sequence ID" value="RPA77561.1"/>
    <property type="molecule type" value="Genomic_DNA"/>
</dbReference>
<feature type="region of interest" description="Disordered" evidence="1">
    <location>
        <begin position="100"/>
        <end position="136"/>
    </location>
</feature>
<protein>
    <submittedName>
        <fullName evidence="2">Uncharacterized protein</fullName>
    </submittedName>
</protein>
<feature type="compositionally biased region" description="Basic and acidic residues" evidence="1">
    <location>
        <begin position="51"/>
        <end position="74"/>
    </location>
</feature>
<proteinExistence type="predicted"/>
<name>A0A3N4I030_ASCIM</name>
<feature type="region of interest" description="Disordered" evidence="1">
    <location>
        <begin position="32"/>
        <end position="88"/>
    </location>
</feature>
<organism evidence="2 3">
    <name type="scientific">Ascobolus immersus RN42</name>
    <dbReference type="NCBI Taxonomy" id="1160509"/>
    <lineage>
        <taxon>Eukaryota</taxon>
        <taxon>Fungi</taxon>
        <taxon>Dikarya</taxon>
        <taxon>Ascomycota</taxon>
        <taxon>Pezizomycotina</taxon>
        <taxon>Pezizomycetes</taxon>
        <taxon>Pezizales</taxon>
        <taxon>Ascobolaceae</taxon>
        <taxon>Ascobolus</taxon>
    </lineage>
</organism>
<reference evidence="2 3" key="1">
    <citation type="journal article" date="2018" name="Nat. Ecol. Evol.">
        <title>Pezizomycetes genomes reveal the molecular basis of ectomycorrhizal truffle lifestyle.</title>
        <authorList>
            <person name="Murat C."/>
            <person name="Payen T."/>
            <person name="Noel B."/>
            <person name="Kuo A."/>
            <person name="Morin E."/>
            <person name="Chen J."/>
            <person name="Kohler A."/>
            <person name="Krizsan K."/>
            <person name="Balestrini R."/>
            <person name="Da Silva C."/>
            <person name="Montanini B."/>
            <person name="Hainaut M."/>
            <person name="Levati E."/>
            <person name="Barry K.W."/>
            <person name="Belfiori B."/>
            <person name="Cichocki N."/>
            <person name="Clum A."/>
            <person name="Dockter R.B."/>
            <person name="Fauchery L."/>
            <person name="Guy J."/>
            <person name="Iotti M."/>
            <person name="Le Tacon F."/>
            <person name="Lindquist E.A."/>
            <person name="Lipzen A."/>
            <person name="Malagnac F."/>
            <person name="Mello A."/>
            <person name="Molinier V."/>
            <person name="Miyauchi S."/>
            <person name="Poulain J."/>
            <person name="Riccioni C."/>
            <person name="Rubini A."/>
            <person name="Sitrit Y."/>
            <person name="Splivallo R."/>
            <person name="Traeger S."/>
            <person name="Wang M."/>
            <person name="Zifcakova L."/>
            <person name="Wipf D."/>
            <person name="Zambonelli A."/>
            <person name="Paolocci F."/>
            <person name="Nowrousian M."/>
            <person name="Ottonello S."/>
            <person name="Baldrian P."/>
            <person name="Spatafora J.W."/>
            <person name="Henrissat B."/>
            <person name="Nagy L.G."/>
            <person name="Aury J.M."/>
            <person name="Wincker P."/>
            <person name="Grigoriev I.V."/>
            <person name="Bonfante P."/>
            <person name="Martin F.M."/>
        </authorList>
    </citation>
    <scope>NUCLEOTIDE SEQUENCE [LARGE SCALE GENOMIC DNA]</scope>
    <source>
        <strain evidence="2 3">RN42</strain>
    </source>
</reference>